<reference evidence="7" key="1">
    <citation type="submission" date="2021-11" db="EMBL/GenBank/DDBJ databases">
        <title>The complete genome of Massilia sp sp. G4R7.</title>
        <authorList>
            <person name="Liu L."/>
            <person name="Yue J."/>
            <person name="Yuan J."/>
            <person name="Yang F."/>
            <person name="Li L."/>
        </authorList>
    </citation>
    <scope>NUCLEOTIDE SEQUENCE</scope>
    <source>
        <strain evidence="7">G4R7</strain>
    </source>
</reference>
<keyword evidence="8" id="KW-1185">Reference proteome</keyword>
<evidence type="ECO:0000256" key="4">
    <source>
        <dbReference type="PROSITE-ProRule" id="PRU00335"/>
    </source>
</evidence>
<dbReference type="InterPro" id="IPR050109">
    <property type="entry name" value="HTH-type_TetR-like_transc_reg"/>
</dbReference>
<dbReference type="InterPro" id="IPR049445">
    <property type="entry name" value="TetR_SbtR-like_C"/>
</dbReference>
<dbReference type="Proteomes" id="UP001179361">
    <property type="component" value="Unassembled WGS sequence"/>
</dbReference>
<evidence type="ECO:0000259" key="6">
    <source>
        <dbReference type="PROSITE" id="PS50977"/>
    </source>
</evidence>
<keyword evidence="1" id="KW-0805">Transcription regulation</keyword>
<comment type="caution">
    <text evidence="7">The sequence shown here is derived from an EMBL/GenBank/DDBJ whole genome shotgun (WGS) entry which is preliminary data.</text>
</comment>
<accession>A0ABS8QBY7</accession>
<evidence type="ECO:0000313" key="8">
    <source>
        <dbReference type="Proteomes" id="UP001179361"/>
    </source>
</evidence>
<proteinExistence type="predicted"/>
<name>A0ABS8QBY7_9BURK</name>
<dbReference type="Pfam" id="PF00440">
    <property type="entry name" value="TetR_N"/>
    <property type="match status" value="1"/>
</dbReference>
<feature type="domain" description="HTH tetR-type" evidence="6">
    <location>
        <begin position="25"/>
        <end position="84"/>
    </location>
</feature>
<evidence type="ECO:0000256" key="1">
    <source>
        <dbReference type="ARBA" id="ARBA00023015"/>
    </source>
</evidence>
<protein>
    <submittedName>
        <fullName evidence="7">TetR/AcrR family transcriptional regulator</fullName>
    </submittedName>
</protein>
<evidence type="ECO:0000256" key="3">
    <source>
        <dbReference type="ARBA" id="ARBA00023163"/>
    </source>
</evidence>
<dbReference type="SUPFAM" id="SSF46689">
    <property type="entry name" value="Homeodomain-like"/>
    <property type="match status" value="1"/>
</dbReference>
<keyword evidence="3" id="KW-0804">Transcription</keyword>
<dbReference type="SUPFAM" id="SSF48498">
    <property type="entry name" value="Tetracyclin repressor-like, C-terminal domain"/>
    <property type="match status" value="1"/>
</dbReference>
<dbReference type="RefSeq" id="WP_231059846.1">
    <property type="nucleotide sequence ID" value="NZ_JAJNOC010000008.1"/>
</dbReference>
<organism evidence="7 8">
    <name type="scientific">Massilia phyllostachyos</name>
    <dbReference type="NCBI Taxonomy" id="2898585"/>
    <lineage>
        <taxon>Bacteria</taxon>
        <taxon>Pseudomonadati</taxon>
        <taxon>Pseudomonadota</taxon>
        <taxon>Betaproteobacteria</taxon>
        <taxon>Burkholderiales</taxon>
        <taxon>Oxalobacteraceae</taxon>
        <taxon>Telluria group</taxon>
        <taxon>Massilia</taxon>
    </lineage>
</organism>
<dbReference type="InterPro" id="IPR036271">
    <property type="entry name" value="Tet_transcr_reg_TetR-rel_C_sf"/>
</dbReference>
<dbReference type="PANTHER" id="PTHR30055:SF234">
    <property type="entry name" value="HTH-TYPE TRANSCRIPTIONAL REGULATOR BETI"/>
    <property type="match status" value="1"/>
</dbReference>
<evidence type="ECO:0000313" key="7">
    <source>
        <dbReference type="EMBL" id="MCD2518557.1"/>
    </source>
</evidence>
<dbReference type="PANTHER" id="PTHR30055">
    <property type="entry name" value="HTH-TYPE TRANSCRIPTIONAL REGULATOR RUTR"/>
    <property type="match status" value="1"/>
</dbReference>
<evidence type="ECO:0000256" key="2">
    <source>
        <dbReference type="ARBA" id="ARBA00023125"/>
    </source>
</evidence>
<dbReference type="InterPro" id="IPR009057">
    <property type="entry name" value="Homeodomain-like_sf"/>
</dbReference>
<dbReference type="Gene3D" id="1.10.357.10">
    <property type="entry name" value="Tetracycline Repressor, domain 2"/>
    <property type="match status" value="1"/>
</dbReference>
<feature type="DNA-binding region" description="H-T-H motif" evidence="4">
    <location>
        <begin position="47"/>
        <end position="66"/>
    </location>
</feature>
<evidence type="ECO:0000256" key="5">
    <source>
        <dbReference type="SAM" id="MobiDB-lite"/>
    </source>
</evidence>
<dbReference type="Pfam" id="PF21597">
    <property type="entry name" value="TetR_C_43"/>
    <property type="match status" value="1"/>
</dbReference>
<sequence>MDTNTKQEDEGPEGQPARGKRADAQRNLDRLLQAALDVFAESGVEAPVRDIAQRAGVGVGTFYRHFPQRADLIIAVMKSQIDACADAAPLLAAEHDAGEALARWMQRYVDFIVTKRGLSNALQSDSAAYAALPDYFYSRLRPALAGLLQAAVDAKVIRPGFEADELLRAVATLCKANPDEDTAATRRMVGLLVDGLRCRAGD</sequence>
<feature type="region of interest" description="Disordered" evidence="5">
    <location>
        <begin position="1"/>
        <end position="23"/>
    </location>
</feature>
<gene>
    <name evidence="7" type="ORF">LQ564_19840</name>
</gene>
<keyword evidence="2 4" id="KW-0238">DNA-binding</keyword>
<dbReference type="InterPro" id="IPR001647">
    <property type="entry name" value="HTH_TetR"/>
</dbReference>
<dbReference type="PRINTS" id="PR00455">
    <property type="entry name" value="HTHTETR"/>
</dbReference>
<dbReference type="PROSITE" id="PS50977">
    <property type="entry name" value="HTH_TETR_2"/>
    <property type="match status" value="1"/>
</dbReference>
<dbReference type="EMBL" id="JAJNOC010000008">
    <property type="protein sequence ID" value="MCD2518557.1"/>
    <property type="molecule type" value="Genomic_DNA"/>
</dbReference>